<protein>
    <submittedName>
        <fullName evidence="2">Uncharacterized protein</fullName>
    </submittedName>
</protein>
<evidence type="ECO:0000313" key="2">
    <source>
        <dbReference type="EMBL" id="CAD9522188.1"/>
    </source>
</evidence>
<organism evidence="2">
    <name type="scientific">Haptolina brevifila</name>
    <dbReference type="NCBI Taxonomy" id="156173"/>
    <lineage>
        <taxon>Eukaryota</taxon>
        <taxon>Haptista</taxon>
        <taxon>Haptophyta</taxon>
        <taxon>Prymnesiophyceae</taxon>
        <taxon>Prymnesiales</taxon>
        <taxon>Prymnesiaceae</taxon>
        <taxon>Haptolina</taxon>
    </lineage>
</organism>
<sequence>MWTATATPTEQDQNKRKNPEHDLRASPEMSMRKVLLNALKATLCIRQFSLDFTLGMGRHASGSIDQSSLGLLALGPQAASNLPCARSHPAPPLHSHSRAAPHVSGCTACLTAPLRCGDLPRYT</sequence>
<proteinExistence type="predicted"/>
<feature type="region of interest" description="Disordered" evidence="1">
    <location>
        <begin position="1"/>
        <end position="26"/>
    </location>
</feature>
<feature type="compositionally biased region" description="Basic and acidic residues" evidence="1">
    <location>
        <begin position="12"/>
        <end position="25"/>
    </location>
</feature>
<reference evidence="2" key="1">
    <citation type="submission" date="2021-01" db="EMBL/GenBank/DDBJ databases">
        <authorList>
            <person name="Corre E."/>
            <person name="Pelletier E."/>
            <person name="Niang G."/>
            <person name="Scheremetjew M."/>
            <person name="Finn R."/>
            <person name="Kale V."/>
            <person name="Holt S."/>
            <person name="Cochrane G."/>
            <person name="Meng A."/>
            <person name="Brown T."/>
            <person name="Cohen L."/>
        </authorList>
    </citation>
    <scope>NUCLEOTIDE SEQUENCE</scope>
    <source>
        <strain evidence="2">UTEX LB 985</strain>
    </source>
</reference>
<accession>A0A7S2ILH2</accession>
<dbReference type="AlphaFoldDB" id="A0A7S2ILH2"/>
<name>A0A7S2ILH2_9EUKA</name>
<feature type="compositionally biased region" description="Polar residues" evidence="1">
    <location>
        <begin position="1"/>
        <end position="11"/>
    </location>
</feature>
<gene>
    <name evidence="2" type="ORF">CBRE1094_LOCUS34843</name>
</gene>
<dbReference type="EMBL" id="HBGU01063920">
    <property type="protein sequence ID" value="CAD9522188.1"/>
    <property type="molecule type" value="Transcribed_RNA"/>
</dbReference>
<evidence type="ECO:0000256" key="1">
    <source>
        <dbReference type="SAM" id="MobiDB-lite"/>
    </source>
</evidence>